<dbReference type="Gene3D" id="2.60.120.560">
    <property type="entry name" value="Exo-inulinase, domain 1"/>
    <property type="match status" value="1"/>
</dbReference>
<evidence type="ECO:0000313" key="5">
    <source>
        <dbReference type="Proteomes" id="UP000278006"/>
    </source>
</evidence>
<dbReference type="RefSeq" id="WP_122230187.1">
    <property type="nucleotide sequence ID" value="NZ_RDQO01000004.1"/>
</dbReference>
<dbReference type="OrthoDB" id="9795622at2"/>
<dbReference type="SUPFAM" id="SSF51695">
    <property type="entry name" value="PLC-like phosphodiesterases"/>
    <property type="match status" value="1"/>
</dbReference>
<dbReference type="PROSITE" id="PS51257">
    <property type="entry name" value="PROKAR_LIPOPROTEIN"/>
    <property type="match status" value="1"/>
</dbReference>
<dbReference type="Proteomes" id="UP000278006">
    <property type="component" value="Unassembled WGS sequence"/>
</dbReference>
<dbReference type="InterPro" id="IPR017946">
    <property type="entry name" value="PLC-like_Pdiesterase_TIM-brl"/>
</dbReference>
<comment type="caution">
    <text evidence="4">The sequence shown here is derived from an EMBL/GenBank/DDBJ whole genome shotgun (WGS) entry which is preliminary data.</text>
</comment>
<dbReference type="AlphaFoldDB" id="A0A3M6QP80"/>
<dbReference type="PANTHER" id="PTHR46211">
    <property type="entry name" value="GLYCEROPHOSPHORYL DIESTER PHOSPHODIESTERASE"/>
    <property type="match status" value="1"/>
</dbReference>
<organism evidence="4 5">
    <name type="scientific">Corticibacter populi</name>
    <dbReference type="NCBI Taxonomy" id="1550736"/>
    <lineage>
        <taxon>Bacteria</taxon>
        <taxon>Pseudomonadati</taxon>
        <taxon>Pseudomonadota</taxon>
        <taxon>Betaproteobacteria</taxon>
        <taxon>Burkholderiales</taxon>
        <taxon>Comamonadaceae</taxon>
        <taxon>Corticibacter</taxon>
    </lineage>
</organism>
<evidence type="ECO:0000256" key="2">
    <source>
        <dbReference type="SAM" id="SignalP"/>
    </source>
</evidence>
<dbReference type="InterPro" id="IPR030395">
    <property type="entry name" value="GP_PDE_dom"/>
</dbReference>
<evidence type="ECO:0000313" key="4">
    <source>
        <dbReference type="EMBL" id="RMX04864.1"/>
    </source>
</evidence>
<feature type="signal peptide" evidence="2">
    <location>
        <begin position="1"/>
        <end position="17"/>
    </location>
</feature>
<evidence type="ECO:0000259" key="3">
    <source>
        <dbReference type="PROSITE" id="PS51704"/>
    </source>
</evidence>
<keyword evidence="2" id="KW-0732">Signal</keyword>
<dbReference type="Pfam" id="PF03009">
    <property type="entry name" value="GDPD"/>
    <property type="match status" value="1"/>
</dbReference>
<name>A0A3M6QP80_9BURK</name>
<dbReference type="PANTHER" id="PTHR46211:SF14">
    <property type="entry name" value="GLYCEROPHOSPHODIESTER PHOSPHODIESTERASE"/>
    <property type="match status" value="1"/>
</dbReference>
<feature type="domain" description="GP-PDE" evidence="3">
    <location>
        <begin position="500"/>
        <end position="727"/>
    </location>
</feature>
<dbReference type="GO" id="GO:0008081">
    <property type="term" value="F:phosphoric diester hydrolase activity"/>
    <property type="evidence" value="ECO:0007669"/>
    <property type="project" value="InterPro"/>
</dbReference>
<protein>
    <submittedName>
        <fullName evidence="4">Glycerophosphodiester phosphodiesterase</fullName>
    </submittedName>
</protein>
<evidence type="ECO:0000256" key="1">
    <source>
        <dbReference type="SAM" id="MobiDB-lite"/>
    </source>
</evidence>
<dbReference type="PROSITE" id="PS51704">
    <property type="entry name" value="GP_PDE"/>
    <property type="match status" value="1"/>
</dbReference>
<reference evidence="4 5" key="1">
    <citation type="submission" date="2018-10" db="EMBL/GenBank/DDBJ databases">
        <title>Draft genome of Cortibacter populi DSM10536.</title>
        <authorList>
            <person name="Bernier A.-M."/>
            <person name="Bernard K."/>
        </authorList>
    </citation>
    <scope>NUCLEOTIDE SEQUENCE [LARGE SCALE GENOMIC DNA]</scope>
    <source>
        <strain evidence="4 5">DSM 105136</strain>
    </source>
</reference>
<dbReference type="Gene3D" id="3.20.20.190">
    <property type="entry name" value="Phosphatidylinositol (PI) phosphodiesterase"/>
    <property type="match status" value="1"/>
</dbReference>
<accession>A0A3M6QP80</accession>
<feature type="region of interest" description="Disordered" evidence="1">
    <location>
        <begin position="23"/>
        <end position="53"/>
    </location>
</feature>
<proteinExistence type="predicted"/>
<feature type="chain" id="PRO_5018147938" evidence="2">
    <location>
        <begin position="18"/>
        <end position="821"/>
    </location>
</feature>
<keyword evidence="5" id="KW-1185">Reference proteome</keyword>
<sequence length="821" mass="87302">MKAKFFLSSIMCAVMLAACGGGGDDPQPAPGDTDNGSNPGTDPGGSDPEAGAGAYPGICNSAITSTKALGSLLKAAEAQVLLEENFDTATTLPAGWSVVAHPGAESGSEVISFDNGSLILDGTRHDSSMTTLALPAEFDGIENFRMEVEFTFLSANNASRWGSLMYRTTPGDKKSPYFQFAIRQTATASNGTEFAQRTAAEGWNVMASKAYGEVIDAQKTYTATVVVHGNRVRQYLDNVLQQDVVFPEDARASGGFGLSTAGVRMRVNSVRIYEQSEALPELKDPIAVQQAPTGVPMAPTIVQAVASGAALDQATPSQHMFCLDSSLNVQAGDGASQGALQDYLANGERNTLAVFYVSDEATADMLIEKSKALDLSDVTLASDNAELLRRIRVQVPNSRVALDFSRSALEGTTENILHVVGETNKALAKIAIVPPSLATRGSITRMQQLLITPWAATDTDDIQVAAAILTSGVNGVLANHPQVFTEVLGMFPENTLLRNPLVVGHRGIPGFLDENTLEGAKLAVQVGADAVENDIYKTTDGHLVIMHDDTVDRTTGGSGPIENMTLAEVKQLRTSRGAEVPTLMEFFDTFKGQPMVHFVEIKSATPEVVDLLAEEVEAAGVRDQVATISFHTAQINRMKNVMPEVAVGFLSGGSGNLKDVLEATQNYSTTYNPGYGSLTQPLLEAAKHRGVTFWPWTVNDQGAFQRLYVQGVHGITTDHSDWASSFIQQIELAGDAPTASVGQAMARPMIRVINKQGEASVAYPSHALVLPGSPAHEASAAGSVVFQQAGTASVLFGYTHRIPGSSYIYHVFMDPVEVKVE</sequence>
<dbReference type="GO" id="GO:0006629">
    <property type="term" value="P:lipid metabolic process"/>
    <property type="evidence" value="ECO:0007669"/>
    <property type="project" value="InterPro"/>
</dbReference>
<gene>
    <name evidence="4" type="ORF">D8I35_13465</name>
</gene>
<dbReference type="EMBL" id="RDQO01000004">
    <property type="protein sequence ID" value="RMX04864.1"/>
    <property type="molecule type" value="Genomic_DNA"/>
</dbReference>